<evidence type="ECO:0000313" key="2">
    <source>
        <dbReference type="EMBL" id="KAF2901761.1"/>
    </source>
</evidence>
<gene>
    <name evidence="2" type="ORF">ILUMI_04419</name>
</gene>
<sequence>MGDIKITISNLCKHLNLIFDMKMKPEMFRLAKFNKSDDDIVKTFWILLSNMINLPSTDEIVLNVKRHFLNLKYKSLQFYALPEDMLNGSRELLLAFAYLVSQDYLNKYVKTMVSNSSLNPYYQPKIEDLQYKVENYTFNLKQIKSDNDFENALQWIEGRIKHNKKIMSEYQTCFEKFSIKLCRRNLMPHPEQLSVPAILALNSAEHAKTFLESTENVFKILENHERWLRTQSAFWDWMNSVLLERQKHSHVINPEKLDKFLAAIE</sequence>
<comment type="caution">
    <text evidence="2">The sequence shown here is derived from an EMBL/GenBank/DDBJ whole genome shotgun (WGS) entry which is preliminary data.</text>
</comment>
<dbReference type="InterPro" id="IPR043535">
    <property type="entry name" value="TEDC1"/>
</dbReference>
<dbReference type="PANTHER" id="PTHR35076:SF1">
    <property type="entry name" value="TUBULIN EPSILON AND DELTA COMPLEX PROTEIN 1"/>
    <property type="match status" value="1"/>
</dbReference>
<dbReference type="Pfam" id="PF14970">
    <property type="entry name" value="TEDC1"/>
    <property type="match status" value="1"/>
</dbReference>
<protein>
    <recommendedName>
        <fullName evidence="1">Tubulin epsilon and delta complex protein 1 domain-containing protein</fullName>
    </recommendedName>
</protein>
<dbReference type="Proteomes" id="UP000801492">
    <property type="component" value="Unassembled WGS sequence"/>
</dbReference>
<evidence type="ECO:0000259" key="1">
    <source>
        <dbReference type="Pfam" id="PF14970"/>
    </source>
</evidence>
<organism evidence="2 3">
    <name type="scientific">Ignelater luminosus</name>
    <name type="common">Cucubano</name>
    <name type="synonym">Pyrophorus luminosus</name>
    <dbReference type="NCBI Taxonomy" id="2038154"/>
    <lineage>
        <taxon>Eukaryota</taxon>
        <taxon>Metazoa</taxon>
        <taxon>Ecdysozoa</taxon>
        <taxon>Arthropoda</taxon>
        <taxon>Hexapoda</taxon>
        <taxon>Insecta</taxon>
        <taxon>Pterygota</taxon>
        <taxon>Neoptera</taxon>
        <taxon>Endopterygota</taxon>
        <taxon>Coleoptera</taxon>
        <taxon>Polyphaga</taxon>
        <taxon>Elateriformia</taxon>
        <taxon>Elateroidea</taxon>
        <taxon>Elateridae</taxon>
        <taxon>Agrypninae</taxon>
        <taxon>Pyrophorini</taxon>
        <taxon>Ignelater</taxon>
    </lineage>
</organism>
<dbReference type="PANTHER" id="PTHR35076">
    <property type="entry name" value="TUBULIN EPSILON AND DELTA COMPLEX PROTEIN 1"/>
    <property type="match status" value="1"/>
</dbReference>
<proteinExistence type="predicted"/>
<dbReference type="EMBL" id="VTPC01001503">
    <property type="protein sequence ID" value="KAF2901761.1"/>
    <property type="molecule type" value="Genomic_DNA"/>
</dbReference>
<accession>A0A8K0DEC9</accession>
<dbReference type="InterPro" id="IPR027996">
    <property type="entry name" value="TEDC1_dom"/>
</dbReference>
<dbReference type="AlphaFoldDB" id="A0A8K0DEC9"/>
<reference evidence="2" key="1">
    <citation type="submission" date="2019-08" db="EMBL/GenBank/DDBJ databases">
        <title>The genome of the North American firefly Photinus pyralis.</title>
        <authorList>
            <consortium name="Photinus pyralis genome working group"/>
            <person name="Fallon T.R."/>
            <person name="Sander Lower S.E."/>
            <person name="Weng J.-K."/>
        </authorList>
    </citation>
    <scope>NUCLEOTIDE SEQUENCE</scope>
    <source>
        <strain evidence="2">TRF0915ILg1</strain>
        <tissue evidence="2">Whole body</tissue>
    </source>
</reference>
<name>A0A8K0DEC9_IGNLU</name>
<evidence type="ECO:0000313" key="3">
    <source>
        <dbReference type="Proteomes" id="UP000801492"/>
    </source>
</evidence>
<feature type="domain" description="Tubulin epsilon and delta complex protein 1" evidence="1">
    <location>
        <begin position="73"/>
        <end position="242"/>
    </location>
</feature>
<keyword evidence="3" id="KW-1185">Reference proteome</keyword>
<dbReference type="OrthoDB" id="9906141at2759"/>